<protein>
    <recommendedName>
        <fullName evidence="9">Membrane fusion protein (MFP) family protein</fullName>
    </recommendedName>
</protein>
<proteinExistence type="inferred from homology"/>
<evidence type="ECO:0000256" key="6">
    <source>
        <dbReference type="ARBA" id="ARBA00022692"/>
    </source>
</evidence>
<dbReference type="Gene3D" id="2.40.30.170">
    <property type="match status" value="1"/>
</dbReference>
<evidence type="ECO:0000259" key="11">
    <source>
        <dbReference type="Pfam" id="PF25994"/>
    </source>
</evidence>
<dbReference type="NCBIfam" id="TIGR01843">
    <property type="entry name" value="type_I_hlyD"/>
    <property type="match status" value="1"/>
</dbReference>
<dbReference type="RefSeq" id="WP_152713056.1">
    <property type="nucleotide sequence ID" value="NZ_VOSJ01000065.1"/>
</dbReference>
<dbReference type="Pfam" id="PF25994">
    <property type="entry name" value="HH_AprE"/>
    <property type="match status" value="1"/>
</dbReference>
<dbReference type="Pfam" id="PF26002">
    <property type="entry name" value="Beta-barrel_AprE"/>
    <property type="match status" value="1"/>
</dbReference>
<keyword evidence="4 9" id="KW-1003">Cell membrane</keyword>
<keyword evidence="5 9" id="KW-0997">Cell inner membrane</keyword>
<evidence type="ECO:0000256" key="3">
    <source>
        <dbReference type="ARBA" id="ARBA00022448"/>
    </source>
</evidence>
<dbReference type="InterPro" id="IPR058982">
    <property type="entry name" value="Beta-barrel_AprE"/>
</dbReference>
<dbReference type="OrthoDB" id="9810980at2"/>
<sequence>MNNHVPVEALAGPTFKDSASGPVMFGGVAALALVSAVMAWSSTMSVASASISSGKVAVEGNRKAVQHPTGGEVGVVSVREGQLVAKGQKLVQLELADAKAEATVLGSSRAAALLRAARLQAERTGSADIAFPGELLGQKTDPQVQMFLQQEQALLTARRAAYLGQISLLNQQIEGNRRQIIALRERSKAAQTQLESVESELLSLQPLLERGLIARPRVLTLERTAAGLRGDISAVSGMATAEEDKIRAAEIQIEQLTKERLENIARESGENDARLAEIEPRLISAQRRLEQSVIVAPEDGYVYGLSVFGPGATLTPGQVALEIVPKDDPLVVAVEIDPTDVNRVRPGQRASIYFLPYRQRYSKPIYGTLEKVSADRFDDKMANRTYYKGIVKVDPKEVEQAHVDMTPGMPAQVTIETGTRTILAYFLDPVLKIYDFALKEQ</sequence>
<feature type="domain" description="AprE-like beta-barrel" evidence="12">
    <location>
        <begin position="330"/>
        <end position="418"/>
    </location>
</feature>
<dbReference type="SUPFAM" id="SSF111369">
    <property type="entry name" value="HlyD-like secretion proteins"/>
    <property type="match status" value="1"/>
</dbReference>
<keyword evidence="8 9" id="KW-0472">Membrane</keyword>
<evidence type="ECO:0000313" key="13">
    <source>
        <dbReference type="EMBL" id="MPR26907.1"/>
    </source>
</evidence>
<comment type="subcellular location">
    <subcellularLocation>
        <location evidence="1 9">Cell inner membrane</location>
        <topology evidence="1 9">Single-pass membrane protein</topology>
    </subcellularLocation>
</comment>
<organism evidence="13 14">
    <name type="scientific">Microvirga tunisiensis</name>
    <dbReference type="NCBI Taxonomy" id="2108360"/>
    <lineage>
        <taxon>Bacteria</taxon>
        <taxon>Pseudomonadati</taxon>
        <taxon>Pseudomonadota</taxon>
        <taxon>Alphaproteobacteria</taxon>
        <taxon>Hyphomicrobiales</taxon>
        <taxon>Methylobacteriaceae</taxon>
        <taxon>Microvirga</taxon>
    </lineage>
</organism>
<evidence type="ECO:0000259" key="12">
    <source>
        <dbReference type="Pfam" id="PF26002"/>
    </source>
</evidence>
<feature type="domain" description="AprE-like long alpha-helical hairpin" evidence="11">
    <location>
        <begin position="98"/>
        <end position="286"/>
    </location>
</feature>
<keyword evidence="6 9" id="KW-0812">Transmembrane</keyword>
<feature type="coiled-coil region" evidence="10">
    <location>
        <begin position="166"/>
        <end position="200"/>
    </location>
</feature>
<dbReference type="InterPro" id="IPR050739">
    <property type="entry name" value="MFP"/>
</dbReference>
<comment type="caution">
    <text evidence="13">The sequence shown here is derived from an EMBL/GenBank/DDBJ whole genome shotgun (WGS) entry which is preliminary data.</text>
</comment>
<keyword evidence="3 9" id="KW-0813">Transport</keyword>
<dbReference type="PANTHER" id="PTHR30386:SF17">
    <property type="entry name" value="ALKALINE PROTEASE SECRETION PROTEIN APRE"/>
    <property type="match status" value="1"/>
</dbReference>
<accession>A0A5N7MIY8</accession>
<name>A0A5N7MIY8_9HYPH</name>
<comment type="similarity">
    <text evidence="2 9">Belongs to the membrane fusion protein (MFP) (TC 8.A.1) family.</text>
</comment>
<keyword evidence="10" id="KW-0175">Coiled coil</keyword>
<evidence type="ECO:0000256" key="7">
    <source>
        <dbReference type="ARBA" id="ARBA00022989"/>
    </source>
</evidence>
<dbReference type="InterPro" id="IPR058781">
    <property type="entry name" value="HH_AprE-like"/>
</dbReference>
<dbReference type="GO" id="GO:0015031">
    <property type="term" value="P:protein transport"/>
    <property type="evidence" value="ECO:0007669"/>
    <property type="project" value="InterPro"/>
</dbReference>
<evidence type="ECO:0000256" key="2">
    <source>
        <dbReference type="ARBA" id="ARBA00009477"/>
    </source>
</evidence>
<evidence type="ECO:0000313" key="14">
    <source>
        <dbReference type="Proteomes" id="UP000403266"/>
    </source>
</evidence>
<dbReference type="EMBL" id="VOSK01000065">
    <property type="protein sequence ID" value="MPR26907.1"/>
    <property type="molecule type" value="Genomic_DNA"/>
</dbReference>
<dbReference type="InterPro" id="IPR010129">
    <property type="entry name" value="T1SS_HlyD"/>
</dbReference>
<dbReference type="PANTHER" id="PTHR30386">
    <property type="entry name" value="MEMBRANE FUSION SUBUNIT OF EMRAB-TOLC MULTIDRUG EFFLUX PUMP"/>
    <property type="match status" value="1"/>
</dbReference>
<reference evidence="13 14" key="1">
    <citation type="journal article" date="2019" name="Syst. Appl. Microbiol.">
        <title>Microvirga tunisiensis sp. nov., a root nodule symbiotic bacterium isolated from Lupinus micranthus and L. luteus grown in Northern Tunisia.</title>
        <authorList>
            <person name="Msaddak A."/>
            <person name="Rejili M."/>
            <person name="Duran D."/>
            <person name="Mars M."/>
            <person name="Palacios J.M."/>
            <person name="Ruiz-Argueso T."/>
            <person name="Rey L."/>
            <person name="Imperial J."/>
        </authorList>
    </citation>
    <scope>NUCLEOTIDE SEQUENCE [LARGE SCALE GENOMIC DNA]</scope>
    <source>
        <strain evidence="13 14">Lmie10</strain>
    </source>
</reference>
<dbReference type="GO" id="GO:0005886">
    <property type="term" value="C:plasma membrane"/>
    <property type="evidence" value="ECO:0007669"/>
    <property type="project" value="UniProtKB-SubCell"/>
</dbReference>
<evidence type="ECO:0000256" key="8">
    <source>
        <dbReference type="ARBA" id="ARBA00023136"/>
    </source>
</evidence>
<evidence type="ECO:0000256" key="10">
    <source>
        <dbReference type="SAM" id="Coils"/>
    </source>
</evidence>
<evidence type="ECO:0000256" key="1">
    <source>
        <dbReference type="ARBA" id="ARBA00004377"/>
    </source>
</evidence>
<dbReference type="PRINTS" id="PR01490">
    <property type="entry name" value="RTXTOXIND"/>
</dbReference>
<keyword evidence="14" id="KW-1185">Reference proteome</keyword>
<feature type="coiled-coil region" evidence="10">
    <location>
        <begin position="239"/>
        <end position="266"/>
    </location>
</feature>
<evidence type="ECO:0000256" key="5">
    <source>
        <dbReference type="ARBA" id="ARBA00022519"/>
    </source>
</evidence>
<dbReference type="Proteomes" id="UP000403266">
    <property type="component" value="Unassembled WGS sequence"/>
</dbReference>
<feature type="transmembrane region" description="Helical" evidence="9">
    <location>
        <begin position="20"/>
        <end position="40"/>
    </location>
</feature>
<gene>
    <name evidence="13" type="ORF">FS320_17200</name>
</gene>
<evidence type="ECO:0000256" key="4">
    <source>
        <dbReference type="ARBA" id="ARBA00022475"/>
    </source>
</evidence>
<evidence type="ECO:0000256" key="9">
    <source>
        <dbReference type="RuleBase" id="RU365093"/>
    </source>
</evidence>
<keyword evidence="7 9" id="KW-1133">Transmembrane helix</keyword>
<dbReference type="AlphaFoldDB" id="A0A5N7MIY8"/>